<evidence type="ECO:0000313" key="9">
    <source>
        <dbReference type="Proteomes" id="UP001556196"/>
    </source>
</evidence>
<comment type="catalytic activity">
    <reaction evidence="1">
        <text>dTDP-4-dehydro-6-deoxy-alpha-D-glucose = dTDP-4-dehydro-beta-L-rhamnose</text>
        <dbReference type="Rhea" id="RHEA:16969"/>
        <dbReference type="ChEBI" id="CHEBI:57649"/>
        <dbReference type="ChEBI" id="CHEBI:62830"/>
        <dbReference type="EC" id="5.1.3.13"/>
    </reaction>
</comment>
<proteinExistence type="predicted"/>
<dbReference type="PANTHER" id="PTHR21047">
    <property type="entry name" value="DTDP-6-DEOXY-D-GLUCOSE-3,5 EPIMERASE"/>
    <property type="match status" value="1"/>
</dbReference>
<evidence type="ECO:0000256" key="5">
    <source>
        <dbReference type="ARBA" id="ARBA00029758"/>
    </source>
</evidence>
<evidence type="ECO:0000313" key="8">
    <source>
        <dbReference type="EMBL" id="MEW9806375.1"/>
    </source>
</evidence>
<dbReference type="InterPro" id="IPR014710">
    <property type="entry name" value="RmlC-like_jellyroll"/>
</dbReference>
<organism evidence="8 9">
    <name type="scientific">Mesorhizobium marinum</name>
    <dbReference type="NCBI Taxonomy" id="3228790"/>
    <lineage>
        <taxon>Bacteria</taxon>
        <taxon>Pseudomonadati</taxon>
        <taxon>Pseudomonadota</taxon>
        <taxon>Alphaproteobacteria</taxon>
        <taxon>Hyphomicrobiales</taxon>
        <taxon>Phyllobacteriaceae</taxon>
        <taxon>Mesorhizobium</taxon>
    </lineage>
</organism>
<dbReference type="Proteomes" id="UP001556196">
    <property type="component" value="Unassembled WGS sequence"/>
</dbReference>
<evidence type="ECO:0000256" key="7">
    <source>
        <dbReference type="ARBA" id="ARBA00033311"/>
    </source>
</evidence>
<protein>
    <recommendedName>
        <fullName evidence="4">dTDP-4-dehydrorhamnose 3,5-epimerase</fullName>
        <ecNumber evidence="3">5.1.3.13</ecNumber>
    </recommendedName>
    <alternativeName>
        <fullName evidence="6">Thymidine diphospho-4-keto-rhamnose 3,5-epimerase</fullName>
    </alternativeName>
    <alternativeName>
        <fullName evidence="5">dTDP-4-keto-6-deoxyglucose 3,5-epimerase</fullName>
    </alternativeName>
    <alternativeName>
        <fullName evidence="7">dTDP-6-deoxy-D-xylo-4-hexulose 3,5-epimerase</fullName>
    </alternativeName>
</protein>
<dbReference type="EC" id="5.1.3.13" evidence="3"/>
<evidence type="ECO:0000256" key="1">
    <source>
        <dbReference type="ARBA" id="ARBA00001298"/>
    </source>
</evidence>
<dbReference type="PANTHER" id="PTHR21047:SF2">
    <property type="entry name" value="THYMIDINE DIPHOSPHO-4-KETO-RHAMNOSE 3,5-EPIMERASE"/>
    <property type="match status" value="1"/>
</dbReference>
<comment type="function">
    <text evidence="2">Catalyzes the epimerization of the C3' and C5'positions of dTDP-6-deoxy-D-xylo-4-hexulose, forming dTDP-6-deoxy-L-lyxo-4-hexulose.</text>
</comment>
<dbReference type="Gene3D" id="2.60.120.10">
    <property type="entry name" value="Jelly Rolls"/>
    <property type="match status" value="1"/>
</dbReference>
<comment type="caution">
    <text evidence="8">The sequence shown here is derived from an EMBL/GenBank/DDBJ whole genome shotgun (WGS) entry which is preliminary data.</text>
</comment>
<accession>A0ABV3QZW4</accession>
<evidence type="ECO:0000256" key="2">
    <source>
        <dbReference type="ARBA" id="ARBA00001997"/>
    </source>
</evidence>
<name>A0ABV3QZW4_9HYPH</name>
<gene>
    <name evidence="8" type="ORF">ABUE31_10295</name>
</gene>
<dbReference type="EMBL" id="JBFOCI010000002">
    <property type="protein sequence ID" value="MEW9806375.1"/>
    <property type="molecule type" value="Genomic_DNA"/>
</dbReference>
<evidence type="ECO:0000256" key="3">
    <source>
        <dbReference type="ARBA" id="ARBA00012098"/>
    </source>
</evidence>
<dbReference type="InterPro" id="IPR011051">
    <property type="entry name" value="RmlC_Cupin_sf"/>
</dbReference>
<evidence type="ECO:0000256" key="6">
    <source>
        <dbReference type="ARBA" id="ARBA00031424"/>
    </source>
</evidence>
<dbReference type="SUPFAM" id="SSF51182">
    <property type="entry name" value="RmlC-like cupins"/>
    <property type="match status" value="1"/>
</dbReference>
<dbReference type="InterPro" id="IPR000888">
    <property type="entry name" value="RmlC-like"/>
</dbReference>
<evidence type="ECO:0000256" key="4">
    <source>
        <dbReference type="ARBA" id="ARBA00019595"/>
    </source>
</evidence>
<keyword evidence="9" id="KW-1185">Reference proteome</keyword>
<dbReference type="Pfam" id="PF00908">
    <property type="entry name" value="dTDP_sugar_isom"/>
    <property type="match status" value="1"/>
</dbReference>
<reference evidence="8 9" key="1">
    <citation type="submission" date="2024-06" db="EMBL/GenBank/DDBJ databases">
        <authorList>
            <person name="Tuo L."/>
        </authorList>
    </citation>
    <scope>NUCLEOTIDE SEQUENCE [LARGE SCALE GENOMIC DNA]</scope>
    <source>
        <strain evidence="8 9">ZMM04-5</strain>
    </source>
</reference>
<sequence length="180" mass="19930">MKLPHGCTIRDLTTHGDERGNLTEIFRLEWGAGIEPVQWNFVRSTANVLRGVHVHVIHSDYLVCLEGTLVLALSDIRPESPTRGLATTIALKGSSMQAALIPPGVAHGFHFPEPSSLCYSVSHYWNVIDEIGCRWDDPALGLDWQVSDPELSPRDTTAGSAAEMTRQYLAVREQLRTGRE</sequence>
<dbReference type="RefSeq" id="WP_367723443.1">
    <property type="nucleotide sequence ID" value="NZ_JBFOCI010000002.1"/>
</dbReference>